<dbReference type="AlphaFoldDB" id="A0A292PQF7"/>
<sequence length="209" mass="22312">MKFTLITAGLFTASSILTTGASPHNRRRGQSECGIGLYGGTVSEIPEVSKPPNRSDDNDGAGMSDGSRALYNAGVETPTATTATDTPAATPIVIKREVQHLGGSHRGHGMVVTHSEEGEEEREVDMLVSLLNHSFEHEHLRIGGECSPKQKKGCAGNSLVECGSEGVWELVTDCEVPGLDLVCRAVRERDIWKGGWAANVICLESDLVE</sequence>
<evidence type="ECO:0000313" key="4">
    <source>
        <dbReference type="Proteomes" id="UP001412239"/>
    </source>
</evidence>
<accession>A0A292PQF7</accession>
<evidence type="ECO:0008006" key="5">
    <source>
        <dbReference type="Google" id="ProtNLM"/>
    </source>
</evidence>
<feature type="chain" id="PRO_5012403522" description="SRCR domain-containing protein" evidence="2">
    <location>
        <begin position="21"/>
        <end position="209"/>
    </location>
</feature>
<name>A0A292PQF7_9PEZI</name>
<proteinExistence type="predicted"/>
<feature type="signal peptide" evidence="2">
    <location>
        <begin position="1"/>
        <end position="20"/>
    </location>
</feature>
<feature type="region of interest" description="Disordered" evidence="1">
    <location>
        <begin position="19"/>
        <end position="69"/>
    </location>
</feature>
<evidence type="ECO:0000313" key="3">
    <source>
        <dbReference type="EMBL" id="CUS09354.1"/>
    </source>
</evidence>
<evidence type="ECO:0000256" key="1">
    <source>
        <dbReference type="SAM" id="MobiDB-lite"/>
    </source>
</evidence>
<evidence type="ECO:0000256" key="2">
    <source>
        <dbReference type="SAM" id="SignalP"/>
    </source>
</evidence>
<organism evidence="3 4">
    <name type="scientific">Tuber aestivum</name>
    <name type="common">summer truffle</name>
    <dbReference type="NCBI Taxonomy" id="59557"/>
    <lineage>
        <taxon>Eukaryota</taxon>
        <taxon>Fungi</taxon>
        <taxon>Dikarya</taxon>
        <taxon>Ascomycota</taxon>
        <taxon>Pezizomycotina</taxon>
        <taxon>Pezizomycetes</taxon>
        <taxon>Pezizales</taxon>
        <taxon>Tuberaceae</taxon>
        <taxon>Tuber</taxon>
    </lineage>
</organism>
<dbReference type="EMBL" id="LN891084">
    <property type="protein sequence ID" value="CUS09354.1"/>
    <property type="molecule type" value="Genomic_DNA"/>
</dbReference>
<keyword evidence="2" id="KW-0732">Signal</keyword>
<dbReference type="Proteomes" id="UP001412239">
    <property type="component" value="Unassembled WGS sequence"/>
</dbReference>
<reference evidence="3" key="1">
    <citation type="submission" date="2015-10" db="EMBL/GenBank/DDBJ databases">
        <authorList>
            <person name="Regsiter A."/>
            <person name="william w."/>
        </authorList>
    </citation>
    <scope>NUCLEOTIDE SEQUENCE</scope>
    <source>
        <strain evidence="3">Montdore</strain>
    </source>
</reference>
<keyword evidence="4" id="KW-1185">Reference proteome</keyword>
<protein>
    <recommendedName>
        <fullName evidence="5">SRCR domain-containing protein</fullName>
    </recommendedName>
</protein>
<gene>
    <name evidence="3" type="ORF">GSTUAT00006556001</name>
</gene>